<evidence type="ECO:0000256" key="7">
    <source>
        <dbReference type="ARBA" id="ARBA00022842"/>
    </source>
</evidence>
<dbReference type="SMART" id="SM00532">
    <property type="entry name" value="LIGANc"/>
    <property type="match status" value="1"/>
</dbReference>
<dbReference type="SUPFAM" id="SSF47781">
    <property type="entry name" value="RuvA domain 2-like"/>
    <property type="match status" value="1"/>
</dbReference>
<dbReference type="GO" id="GO:0006281">
    <property type="term" value="P:DNA repair"/>
    <property type="evidence" value="ECO:0007669"/>
    <property type="project" value="UniProtKB-KW"/>
</dbReference>
<evidence type="ECO:0000256" key="8">
    <source>
        <dbReference type="ARBA" id="ARBA00023027"/>
    </source>
</evidence>
<dbReference type="Pfam" id="PF03120">
    <property type="entry name" value="OB_DNA_ligase"/>
    <property type="match status" value="1"/>
</dbReference>
<keyword evidence="4 12" id="KW-0479">Metal-binding</keyword>
<dbReference type="InterPro" id="IPR013840">
    <property type="entry name" value="DNAligase_N"/>
</dbReference>
<keyword evidence="9 12" id="KW-0234">DNA repair</keyword>
<dbReference type="SMART" id="SM00278">
    <property type="entry name" value="HhH1"/>
    <property type="match status" value="2"/>
</dbReference>
<feature type="binding site" evidence="12">
    <location>
        <position position="396"/>
    </location>
    <ligand>
        <name>Zn(2+)</name>
        <dbReference type="ChEBI" id="CHEBI:29105"/>
    </ligand>
</feature>
<dbReference type="InterPro" id="IPR004150">
    <property type="entry name" value="NAD_DNA_ligase_OB"/>
</dbReference>
<dbReference type="Gene3D" id="2.40.50.140">
    <property type="entry name" value="Nucleic acid-binding proteins"/>
    <property type="match status" value="1"/>
</dbReference>
<feature type="binding site" evidence="12">
    <location>
        <begin position="32"/>
        <end position="36"/>
    </location>
    <ligand>
        <name>NAD(+)</name>
        <dbReference type="ChEBI" id="CHEBI:57540"/>
    </ligand>
</feature>
<dbReference type="SUPFAM" id="SSF56091">
    <property type="entry name" value="DNA ligase/mRNA capping enzyme, catalytic domain"/>
    <property type="match status" value="1"/>
</dbReference>
<sequence length="654" mass="74654">MYNPIDKIKQLKKDLNEWGYQYYTLDKSPVSDEQYDGAMELLKKLERENPELITPDSPTQKVGGVVLEKFVKVKHDYPMLSLANAFNDEDLIRFDEQIKRELHINHDIEYVCELKIDGLSISLHYEDGYFKRAVTRGNGIVGEDVTHNVKTIKSIPLSIDYDKKLEIRGEVFMSDKIFNQLNDKGLNFANPRNAASGTLRQLDSSIAKERKLDAFLYMIPNVLEHDLIKHKDALNFLATQKFKINNETKYAKNILEVIKFVKELISKRKTLGYEVDGIVIKVNDNRLHEEIGYTAKAPKYMIAYKFPEKIATTQLLDIFPTVGRTGRITYNAKLSPVRLAGTVVSAATLHNADYIRELMLDKGDKVKVKKAGEIIPKVIGTVEKKEVQIWQEEQYCPECNSYLERVNGEVDQYCINSNCPAILKASIQHFVSRGAMDIVDLGDKIVEKFIDNGFIKKVSDIYRLEENKEQILKLEGFKEKSVGNILRSIENSKTQDLDKFIFGLGIRHVGSKYAKILAKRFGTLERIIKVNEEQLIQIREIGPKVQESVIDYFKTNEELINDFLELGMRPKELEESFSNILNGKTFVITGTLTKPRKYFKDLIETNGGNVSNAVSSRTDYLLAGEKAGSKLIKAKSLNVDILNEEKLIEKIKGE</sequence>
<evidence type="ECO:0000256" key="3">
    <source>
        <dbReference type="ARBA" id="ARBA00022705"/>
    </source>
</evidence>
<dbReference type="AlphaFoldDB" id="A0A4R0XQW3"/>
<dbReference type="OrthoDB" id="9759736at2"/>
<dbReference type="InterPro" id="IPR012340">
    <property type="entry name" value="NA-bd_OB-fold"/>
</dbReference>
<feature type="binding site" evidence="12">
    <location>
        <position position="136"/>
    </location>
    <ligand>
        <name>NAD(+)</name>
        <dbReference type="ChEBI" id="CHEBI:57540"/>
    </ligand>
</feature>
<organism evidence="14 15">
    <name type="scientific">Mycoplasma marinum</name>
    <dbReference type="NCBI Taxonomy" id="1937190"/>
    <lineage>
        <taxon>Bacteria</taxon>
        <taxon>Bacillati</taxon>
        <taxon>Mycoplasmatota</taxon>
        <taxon>Mollicutes</taxon>
        <taxon>Mycoplasmataceae</taxon>
        <taxon>Mycoplasma</taxon>
    </lineage>
</organism>
<evidence type="ECO:0000256" key="10">
    <source>
        <dbReference type="ARBA" id="ARBA00023211"/>
    </source>
</evidence>
<dbReference type="InterPro" id="IPR041663">
    <property type="entry name" value="DisA/LigA_HHH"/>
</dbReference>
<keyword evidence="10 12" id="KW-0464">Manganese</keyword>
<feature type="binding site" evidence="12">
    <location>
        <position position="170"/>
    </location>
    <ligand>
        <name>NAD(+)</name>
        <dbReference type="ChEBI" id="CHEBI:57540"/>
    </ligand>
</feature>
<dbReference type="SUPFAM" id="SSF50249">
    <property type="entry name" value="Nucleic acid-binding proteins"/>
    <property type="match status" value="1"/>
</dbReference>
<dbReference type="Pfam" id="PF01653">
    <property type="entry name" value="DNA_ligase_aden"/>
    <property type="match status" value="1"/>
</dbReference>
<feature type="binding site" evidence="12">
    <location>
        <position position="113"/>
    </location>
    <ligand>
        <name>NAD(+)</name>
        <dbReference type="ChEBI" id="CHEBI:57540"/>
    </ligand>
</feature>
<dbReference type="InterPro" id="IPR001679">
    <property type="entry name" value="DNA_ligase"/>
</dbReference>
<dbReference type="PANTHER" id="PTHR23389:SF9">
    <property type="entry name" value="DNA LIGASE"/>
    <property type="match status" value="1"/>
</dbReference>
<dbReference type="CDD" id="cd17748">
    <property type="entry name" value="BRCT_DNA_ligase_like"/>
    <property type="match status" value="1"/>
</dbReference>
<keyword evidence="6 12" id="KW-0862">Zinc</keyword>
<dbReference type="InterPro" id="IPR003583">
    <property type="entry name" value="Hlx-hairpin-Hlx_DNA-bd_motif"/>
</dbReference>
<evidence type="ECO:0000313" key="14">
    <source>
        <dbReference type="EMBL" id="TCG10760.1"/>
    </source>
</evidence>
<keyword evidence="7 12" id="KW-0460">Magnesium</keyword>
<dbReference type="EC" id="6.5.1.2" evidence="12"/>
<dbReference type="InterPro" id="IPR001357">
    <property type="entry name" value="BRCT_dom"/>
</dbReference>
<dbReference type="InterPro" id="IPR013839">
    <property type="entry name" value="DNAligase_adenylation"/>
</dbReference>
<feature type="binding site" evidence="12">
    <location>
        <position position="414"/>
    </location>
    <ligand>
        <name>Zn(2+)</name>
        <dbReference type="ChEBI" id="CHEBI:29105"/>
    </ligand>
</feature>
<feature type="active site" description="N6-AMP-lysine intermediate" evidence="12">
    <location>
        <position position="115"/>
    </location>
</feature>
<dbReference type="GO" id="GO:0046872">
    <property type="term" value="F:metal ion binding"/>
    <property type="evidence" value="ECO:0007669"/>
    <property type="project" value="UniProtKB-KW"/>
</dbReference>
<dbReference type="SMART" id="SM00292">
    <property type="entry name" value="BRCT"/>
    <property type="match status" value="1"/>
</dbReference>
<accession>A0A4R0XQW3</accession>
<feature type="binding site" evidence="12">
    <location>
        <begin position="81"/>
        <end position="82"/>
    </location>
    <ligand>
        <name>NAD(+)</name>
        <dbReference type="ChEBI" id="CHEBI:57540"/>
    </ligand>
</feature>
<evidence type="ECO:0000256" key="6">
    <source>
        <dbReference type="ARBA" id="ARBA00022833"/>
    </source>
</evidence>
<dbReference type="PANTHER" id="PTHR23389">
    <property type="entry name" value="CHROMOSOME TRANSMISSION FIDELITY FACTOR 18"/>
    <property type="match status" value="1"/>
</dbReference>
<dbReference type="Gene3D" id="1.10.150.20">
    <property type="entry name" value="5' to 3' exonuclease, C-terminal subdomain"/>
    <property type="match status" value="2"/>
</dbReference>
<feature type="domain" description="BRCT" evidence="13">
    <location>
        <begin position="576"/>
        <end position="654"/>
    </location>
</feature>
<dbReference type="FunFam" id="1.10.150.20:FF:000007">
    <property type="entry name" value="DNA ligase"/>
    <property type="match status" value="1"/>
</dbReference>
<dbReference type="NCBIfam" id="NF005932">
    <property type="entry name" value="PRK07956.1"/>
    <property type="match status" value="1"/>
</dbReference>
<comment type="function">
    <text evidence="1 12">DNA ligase that catalyzes the formation of phosphodiester linkages between 5'-phosphoryl and 3'-hydroxyl groups in double-stranded DNA using NAD as a coenzyme and as the energy source for the reaction. It is essential for DNA replication and repair of damaged DNA.</text>
</comment>
<keyword evidence="8 12" id="KW-0520">NAD</keyword>
<proteinExistence type="inferred from homology"/>
<comment type="cofactor">
    <cofactor evidence="12">
        <name>Mg(2+)</name>
        <dbReference type="ChEBI" id="CHEBI:18420"/>
    </cofactor>
    <cofactor evidence="12">
        <name>Mn(2+)</name>
        <dbReference type="ChEBI" id="CHEBI:29035"/>
    </cofactor>
</comment>
<keyword evidence="15" id="KW-1185">Reference proteome</keyword>
<dbReference type="HAMAP" id="MF_01588">
    <property type="entry name" value="DNA_ligase_A"/>
    <property type="match status" value="1"/>
</dbReference>
<dbReference type="RefSeq" id="WP_131599470.1">
    <property type="nucleotide sequence ID" value="NZ_CBDBYK010000002.1"/>
</dbReference>
<keyword evidence="2 12" id="KW-0436">Ligase</keyword>
<dbReference type="NCBIfam" id="TIGR00575">
    <property type="entry name" value="dnlj"/>
    <property type="match status" value="1"/>
</dbReference>
<evidence type="ECO:0000259" key="13">
    <source>
        <dbReference type="PROSITE" id="PS50172"/>
    </source>
</evidence>
<dbReference type="Gene3D" id="1.10.287.610">
    <property type="entry name" value="Helix hairpin bin"/>
    <property type="match status" value="1"/>
</dbReference>
<comment type="caution">
    <text evidence="14">The sequence shown here is derived from an EMBL/GenBank/DDBJ whole genome shotgun (WGS) entry which is preliminary data.</text>
</comment>
<feature type="binding site" evidence="12">
    <location>
        <position position="305"/>
    </location>
    <ligand>
        <name>NAD(+)</name>
        <dbReference type="ChEBI" id="CHEBI:57540"/>
    </ligand>
</feature>
<gene>
    <name evidence="12 14" type="primary">ligA</name>
    <name evidence="14" type="ORF">C4B24_03970</name>
</gene>
<dbReference type="GO" id="GO:0003677">
    <property type="term" value="F:DNA binding"/>
    <property type="evidence" value="ECO:0007669"/>
    <property type="project" value="InterPro"/>
</dbReference>
<evidence type="ECO:0000256" key="11">
    <source>
        <dbReference type="ARBA" id="ARBA00034005"/>
    </source>
</evidence>
<evidence type="ECO:0000256" key="1">
    <source>
        <dbReference type="ARBA" id="ARBA00004067"/>
    </source>
</evidence>
<dbReference type="GO" id="GO:0006260">
    <property type="term" value="P:DNA replication"/>
    <property type="evidence" value="ECO:0007669"/>
    <property type="project" value="UniProtKB-KW"/>
</dbReference>
<dbReference type="PROSITE" id="PS50172">
    <property type="entry name" value="BRCT"/>
    <property type="match status" value="1"/>
</dbReference>
<feature type="binding site" evidence="12">
    <location>
        <position position="419"/>
    </location>
    <ligand>
        <name>Zn(2+)</name>
        <dbReference type="ChEBI" id="CHEBI:29105"/>
    </ligand>
</feature>
<dbReference type="FunFam" id="3.30.470.30:FF:000001">
    <property type="entry name" value="DNA ligase"/>
    <property type="match status" value="1"/>
</dbReference>
<dbReference type="PROSITE" id="PS01055">
    <property type="entry name" value="DNA_LIGASE_N1"/>
    <property type="match status" value="1"/>
</dbReference>
<keyword evidence="3 12" id="KW-0235">DNA replication</keyword>
<evidence type="ECO:0000256" key="5">
    <source>
        <dbReference type="ARBA" id="ARBA00022763"/>
    </source>
</evidence>
<feature type="binding site" evidence="12">
    <location>
        <position position="399"/>
    </location>
    <ligand>
        <name>Zn(2+)</name>
        <dbReference type="ChEBI" id="CHEBI:29105"/>
    </ligand>
</feature>
<dbReference type="Pfam" id="PF12826">
    <property type="entry name" value="HHH_2"/>
    <property type="match status" value="1"/>
</dbReference>
<reference evidence="14 15" key="1">
    <citation type="submission" date="2018-02" db="EMBL/GenBank/DDBJ databases">
        <title>Mycoplasma marinum and Mycoplasma todarodis sp. nov., moderately halophilic and psychrotolerant mycoplasmas isolated from cephalopods.</title>
        <authorList>
            <person name="Viver T."/>
        </authorList>
    </citation>
    <scope>NUCLEOTIDE SEQUENCE [LARGE SCALE GENOMIC DNA]</scope>
    <source>
        <strain evidence="14 15">PE</strain>
    </source>
</reference>
<evidence type="ECO:0000256" key="9">
    <source>
        <dbReference type="ARBA" id="ARBA00023204"/>
    </source>
</evidence>
<dbReference type="PIRSF" id="PIRSF001604">
    <property type="entry name" value="LigA"/>
    <property type="match status" value="1"/>
</dbReference>
<dbReference type="Gene3D" id="3.40.50.10190">
    <property type="entry name" value="BRCT domain"/>
    <property type="match status" value="1"/>
</dbReference>
<name>A0A4R0XQW3_9MOLU</name>
<keyword evidence="5 12" id="KW-0227">DNA damage</keyword>
<dbReference type="InterPro" id="IPR010994">
    <property type="entry name" value="RuvA_2-like"/>
</dbReference>
<dbReference type="Pfam" id="PF03119">
    <property type="entry name" value="DNA_ligase_ZBD"/>
    <property type="match status" value="1"/>
</dbReference>
<dbReference type="InterPro" id="IPR004149">
    <property type="entry name" value="Znf_DNAligase_C4"/>
</dbReference>
<dbReference type="EMBL" id="PSZO01000022">
    <property type="protein sequence ID" value="TCG10760.1"/>
    <property type="molecule type" value="Genomic_DNA"/>
</dbReference>
<dbReference type="Gene3D" id="3.30.470.30">
    <property type="entry name" value="DNA ligase/mRNA capping enzyme"/>
    <property type="match status" value="1"/>
</dbReference>
<evidence type="ECO:0000256" key="4">
    <source>
        <dbReference type="ARBA" id="ARBA00022723"/>
    </source>
</evidence>
<dbReference type="Proteomes" id="UP000294192">
    <property type="component" value="Unassembled WGS sequence"/>
</dbReference>
<dbReference type="GO" id="GO:0003911">
    <property type="term" value="F:DNA ligase (NAD+) activity"/>
    <property type="evidence" value="ECO:0007669"/>
    <property type="project" value="UniProtKB-UniRule"/>
</dbReference>
<protein>
    <recommendedName>
        <fullName evidence="12">DNA ligase</fullName>
        <ecNumber evidence="12">6.5.1.2</ecNumber>
    </recommendedName>
    <alternativeName>
        <fullName evidence="12">Polydeoxyribonucleotide synthase [NAD(+)]</fullName>
    </alternativeName>
</protein>
<evidence type="ECO:0000256" key="12">
    <source>
        <dbReference type="HAMAP-Rule" id="MF_01588"/>
    </source>
</evidence>
<evidence type="ECO:0000256" key="2">
    <source>
        <dbReference type="ARBA" id="ARBA00022598"/>
    </source>
</evidence>
<dbReference type="GO" id="GO:0005829">
    <property type="term" value="C:cytosol"/>
    <property type="evidence" value="ECO:0007669"/>
    <property type="project" value="TreeGrafter"/>
</dbReference>
<comment type="similarity">
    <text evidence="12">Belongs to the NAD-dependent DNA ligase family. LigA subfamily.</text>
</comment>
<dbReference type="InterPro" id="IPR036420">
    <property type="entry name" value="BRCT_dom_sf"/>
</dbReference>
<dbReference type="InterPro" id="IPR018239">
    <property type="entry name" value="DNA_ligase_AS"/>
</dbReference>
<comment type="catalytic activity">
    <reaction evidence="11 12">
        <text>NAD(+) + (deoxyribonucleotide)n-3'-hydroxyl + 5'-phospho-(deoxyribonucleotide)m = (deoxyribonucleotide)n+m + AMP + beta-nicotinamide D-nucleotide.</text>
        <dbReference type="EC" id="6.5.1.2"/>
    </reaction>
</comment>
<evidence type="ECO:0000313" key="15">
    <source>
        <dbReference type="Proteomes" id="UP000294192"/>
    </source>
</evidence>
<dbReference type="SUPFAM" id="SSF52113">
    <property type="entry name" value="BRCT domain"/>
    <property type="match status" value="1"/>
</dbReference>
<feature type="binding site" evidence="12">
    <location>
        <position position="281"/>
    </location>
    <ligand>
        <name>NAD(+)</name>
        <dbReference type="ChEBI" id="CHEBI:57540"/>
    </ligand>
</feature>
<dbReference type="CDD" id="cd00114">
    <property type="entry name" value="LIGANc"/>
    <property type="match status" value="1"/>
</dbReference>
<dbReference type="Pfam" id="PF00533">
    <property type="entry name" value="BRCT"/>
    <property type="match status" value="1"/>
</dbReference>